<reference evidence="4 6" key="2">
    <citation type="submission" date="2023-11" db="EMBL/GenBank/DDBJ databases">
        <title>MicrobeMod: A computational toolkit for identifying prokaryotic methylation and restriction-modification with nanopore sequencing.</title>
        <authorList>
            <person name="Crits-Christoph A."/>
            <person name="Kang S.C."/>
            <person name="Lee H."/>
            <person name="Ostrov N."/>
        </authorList>
    </citation>
    <scope>NUCLEOTIDE SEQUENCE [LARGE SCALE GENOMIC DNA]</scope>
    <source>
        <strain evidence="4 6">ATCC 23090</strain>
    </source>
</reference>
<sequence>MINGKKILVVLPAYNAGKTLKITYDEIDRSLVDDVILVDDASKDNTVAVAKEIGIVHIICHEKNKGYGGNQKSCYKRALELGADIIIMLHPDYQYTPLLIEAMASIIAKGVYPVVLGSRILGRGALKGGMPYYKYFFNRFLTISQNTLMRQKLSEYHTGYRAFDRSVLEAIPWESNSDDFVFDNEMLGQICYKGFDIAEVTCPTKYFEEASSINFRRSAIYGMGVLAVSMKCFLQRMGLAQFKLFDGITPELHGRGKKQFLPPTEKSNSTVKPTEKITTVSSHS</sequence>
<dbReference type="Pfam" id="PF00535">
    <property type="entry name" value="Glycos_transf_2"/>
    <property type="match status" value="1"/>
</dbReference>
<gene>
    <name evidence="3" type="ORF">SAMN05661012_04644</name>
    <name evidence="4" type="ORF">SR876_25090</name>
</gene>
<dbReference type="GO" id="GO:0016740">
    <property type="term" value="F:transferase activity"/>
    <property type="evidence" value="ECO:0007669"/>
    <property type="project" value="UniProtKB-KW"/>
</dbReference>
<dbReference type="SUPFAM" id="SSF53448">
    <property type="entry name" value="Nucleotide-diphospho-sugar transferases"/>
    <property type="match status" value="1"/>
</dbReference>
<dbReference type="AlphaFoldDB" id="A0A1K1S2S3"/>
<organism evidence="3 5">
    <name type="scientific">Chitinophaga sancti</name>
    <dbReference type="NCBI Taxonomy" id="1004"/>
    <lineage>
        <taxon>Bacteria</taxon>
        <taxon>Pseudomonadati</taxon>
        <taxon>Bacteroidota</taxon>
        <taxon>Chitinophagia</taxon>
        <taxon>Chitinophagales</taxon>
        <taxon>Chitinophagaceae</taxon>
        <taxon>Chitinophaga</taxon>
    </lineage>
</organism>
<protein>
    <submittedName>
        <fullName evidence="3">Glycosyl transferase family 2</fullName>
    </submittedName>
    <submittedName>
        <fullName evidence="4">Glycosyltransferase family 2 protein</fullName>
    </submittedName>
</protein>
<reference evidence="3 5" key="1">
    <citation type="submission" date="2016-11" db="EMBL/GenBank/DDBJ databases">
        <authorList>
            <person name="Jaros S."/>
            <person name="Januszkiewicz K."/>
            <person name="Wedrychowicz H."/>
        </authorList>
    </citation>
    <scope>NUCLEOTIDE SEQUENCE [LARGE SCALE GENOMIC DNA]</scope>
    <source>
        <strain evidence="3 5">DSM 784</strain>
    </source>
</reference>
<evidence type="ECO:0000313" key="4">
    <source>
        <dbReference type="EMBL" id="WQG88208.1"/>
    </source>
</evidence>
<dbReference type="InterPro" id="IPR001173">
    <property type="entry name" value="Glyco_trans_2-like"/>
</dbReference>
<dbReference type="InterPro" id="IPR050256">
    <property type="entry name" value="Glycosyltransferase_2"/>
</dbReference>
<feature type="region of interest" description="Disordered" evidence="1">
    <location>
        <begin position="256"/>
        <end position="284"/>
    </location>
</feature>
<dbReference type="Gene3D" id="3.90.550.10">
    <property type="entry name" value="Spore Coat Polysaccharide Biosynthesis Protein SpsA, Chain A"/>
    <property type="match status" value="1"/>
</dbReference>
<accession>A0A1K1S2S3</accession>
<keyword evidence="3" id="KW-0808">Transferase</keyword>
<evidence type="ECO:0000259" key="2">
    <source>
        <dbReference type="Pfam" id="PF00535"/>
    </source>
</evidence>
<dbReference type="CDD" id="cd04179">
    <property type="entry name" value="DPM_DPG-synthase_like"/>
    <property type="match status" value="1"/>
</dbReference>
<evidence type="ECO:0000256" key="1">
    <source>
        <dbReference type="SAM" id="MobiDB-lite"/>
    </source>
</evidence>
<dbReference type="PANTHER" id="PTHR48090">
    <property type="entry name" value="UNDECAPRENYL-PHOSPHATE 4-DEOXY-4-FORMAMIDO-L-ARABINOSE TRANSFERASE-RELATED"/>
    <property type="match status" value="1"/>
</dbReference>
<dbReference type="STRING" id="1004.SAMN05661012_04644"/>
<dbReference type="PANTHER" id="PTHR48090:SF7">
    <property type="entry name" value="RFBJ PROTEIN"/>
    <property type="match status" value="1"/>
</dbReference>
<dbReference type="OrthoDB" id="9810303at2"/>
<dbReference type="Proteomes" id="UP000183788">
    <property type="component" value="Unassembled WGS sequence"/>
</dbReference>
<dbReference type="InterPro" id="IPR029044">
    <property type="entry name" value="Nucleotide-diphossugar_trans"/>
</dbReference>
<dbReference type="RefSeq" id="WP_083571705.1">
    <property type="nucleotide sequence ID" value="NZ_CBHWAX010000253.1"/>
</dbReference>
<evidence type="ECO:0000313" key="6">
    <source>
        <dbReference type="Proteomes" id="UP001326715"/>
    </source>
</evidence>
<name>A0A1K1S2S3_9BACT</name>
<dbReference type="EMBL" id="FPIZ01000016">
    <property type="protein sequence ID" value="SFW78396.1"/>
    <property type="molecule type" value="Genomic_DNA"/>
</dbReference>
<evidence type="ECO:0000313" key="3">
    <source>
        <dbReference type="EMBL" id="SFW78396.1"/>
    </source>
</evidence>
<proteinExistence type="predicted"/>
<evidence type="ECO:0000313" key="5">
    <source>
        <dbReference type="Proteomes" id="UP000183788"/>
    </source>
</evidence>
<feature type="compositionally biased region" description="Polar residues" evidence="1">
    <location>
        <begin position="265"/>
        <end position="284"/>
    </location>
</feature>
<keyword evidence="6" id="KW-1185">Reference proteome</keyword>
<dbReference type="EMBL" id="CP140154">
    <property type="protein sequence ID" value="WQG88208.1"/>
    <property type="molecule type" value="Genomic_DNA"/>
</dbReference>
<dbReference type="Proteomes" id="UP001326715">
    <property type="component" value="Chromosome"/>
</dbReference>
<feature type="domain" description="Glycosyltransferase 2-like" evidence="2">
    <location>
        <begin position="9"/>
        <end position="170"/>
    </location>
</feature>